<proteinExistence type="predicted"/>
<dbReference type="KEGG" id="fla:SY85_14480"/>
<dbReference type="EMBL" id="CP011390">
    <property type="protein sequence ID" value="ANE51530.1"/>
    <property type="molecule type" value="Genomic_DNA"/>
</dbReference>
<evidence type="ECO:0000313" key="2">
    <source>
        <dbReference type="Proteomes" id="UP000077177"/>
    </source>
</evidence>
<reference evidence="2" key="1">
    <citation type="submission" date="2015-01" db="EMBL/GenBank/DDBJ databases">
        <title>Flavisolibacter sp./LCS9/ whole genome sequencing.</title>
        <authorList>
            <person name="Kim M.K."/>
            <person name="Srinivasan S."/>
            <person name="Lee J.-J."/>
        </authorList>
    </citation>
    <scope>NUCLEOTIDE SEQUENCE [LARGE SCALE GENOMIC DNA]</scope>
    <source>
        <strain evidence="2">LCS9</strain>
    </source>
</reference>
<organism evidence="1 2">
    <name type="scientific">Flavisolibacter tropicus</name>
    <dbReference type="NCBI Taxonomy" id="1492898"/>
    <lineage>
        <taxon>Bacteria</taxon>
        <taxon>Pseudomonadati</taxon>
        <taxon>Bacteroidota</taxon>
        <taxon>Chitinophagia</taxon>
        <taxon>Chitinophagales</taxon>
        <taxon>Chitinophagaceae</taxon>
        <taxon>Flavisolibacter</taxon>
    </lineage>
</organism>
<sequence length="113" mass="12641">MLLQIKKVSGEFSPRSTDDSLQKESQWSIVNGEWRVVFLFLAWRTKQSVLKIIVVGESAQVFDCFSLKKESVDVAHALTKLSSHSLKRGSLHTCPRSEDPAYTIIVVAVSFTA</sequence>
<gene>
    <name evidence="1" type="ORF">SY85_14480</name>
</gene>
<keyword evidence="2" id="KW-1185">Reference proteome</keyword>
<name>A0A172TWW8_9BACT</name>
<reference evidence="1 2" key="2">
    <citation type="journal article" date="2016" name="Int. J. Syst. Evol. Microbiol.">
        <title>Flavisolibacter tropicus sp. nov., isolated from tropical soil.</title>
        <authorList>
            <person name="Lee J.J."/>
            <person name="Kang M.S."/>
            <person name="Kim G.S."/>
            <person name="Lee C.S."/>
            <person name="Lim S."/>
            <person name="Lee J."/>
            <person name="Roh S.H."/>
            <person name="Kang H."/>
            <person name="Ha J.M."/>
            <person name="Bae S."/>
            <person name="Jung H.Y."/>
            <person name="Kim M.K."/>
        </authorList>
    </citation>
    <scope>NUCLEOTIDE SEQUENCE [LARGE SCALE GENOMIC DNA]</scope>
    <source>
        <strain evidence="1 2">LCS9</strain>
    </source>
</reference>
<dbReference type="AlphaFoldDB" id="A0A172TWW8"/>
<accession>A0A172TWW8</accession>
<protein>
    <submittedName>
        <fullName evidence="1">Uncharacterized protein</fullName>
    </submittedName>
</protein>
<evidence type="ECO:0000313" key="1">
    <source>
        <dbReference type="EMBL" id="ANE51530.1"/>
    </source>
</evidence>
<dbReference type="Proteomes" id="UP000077177">
    <property type="component" value="Chromosome"/>
</dbReference>